<protein>
    <submittedName>
        <fullName evidence="3">Putative methyltransferase</fullName>
    </submittedName>
</protein>
<dbReference type="RefSeq" id="WP_060757778.1">
    <property type="nucleotide sequence ID" value="NZ_CCXQ01000072.1"/>
</dbReference>
<evidence type="ECO:0000313" key="3">
    <source>
        <dbReference type="EMBL" id="CEG20740.1"/>
    </source>
</evidence>
<evidence type="ECO:0000313" key="4">
    <source>
        <dbReference type="Proteomes" id="UP000055047"/>
    </source>
</evidence>
<dbReference type="Gene3D" id="3.40.50.150">
    <property type="entry name" value="Vaccinia Virus protein VP39"/>
    <property type="match status" value="1"/>
</dbReference>
<dbReference type="SUPFAM" id="SSF53335">
    <property type="entry name" value="S-adenosyl-L-methionine-dependent methyltransferases"/>
    <property type="match status" value="1"/>
</dbReference>
<dbReference type="PANTHER" id="PTHR43542">
    <property type="entry name" value="METHYLTRANSFERASE"/>
    <property type="match status" value="1"/>
</dbReference>
<organism evidence="3 4">
    <name type="scientific">Anaplasma phagocytophilum</name>
    <name type="common">Ehrlichia phagocytophila</name>
    <dbReference type="NCBI Taxonomy" id="948"/>
    <lineage>
        <taxon>Bacteria</taxon>
        <taxon>Pseudomonadati</taxon>
        <taxon>Pseudomonadota</taxon>
        <taxon>Alphaproteobacteria</taxon>
        <taxon>Rickettsiales</taxon>
        <taxon>Anaplasmataceae</taxon>
        <taxon>Anaplasma</taxon>
        <taxon>phagocytophilum group</taxon>
    </lineage>
</organism>
<evidence type="ECO:0000256" key="2">
    <source>
        <dbReference type="ARBA" id="ARBA00022679"/>
    </source>
</evidence>
<reference evidence="3 4" key="1">
    <citation type="submission" date="2014-09" db="EMBL/GenBank/DDBJ databases">
        <authorList>
            <person name="Loux Valentin"/>
            <person name="Dugat Thibaut"/>
        </authorList>
    </citation>
    <scope>NUCLEOTIDE SEQUENCE [LARGE SCALE GENOMIC DNA]</scope>
    <source>
        <strain evidence="3 4">BOV-10_179</strain>
    </source>
</reference>
<sequence length="182" mass="20458">MIRITSGKYRGRRILTGNSLDARPAMSIIREAIFNILRAYISIEDAQVCDIFCGSGSLSFEALSRGAKHACLVDINAANLKLVRRTATSLGVEKLLSILCCDVQHLSYAERQYNLAFVDPPYCRPELVEVTLKALSEKMWCVDGSIVVLRIRKGEKQFAIPQEYTLMQTRVYGCSELMFLQV</sequence>
<dbReference type="AlphaFoldDB" id="A0A098EG32"/>
<dbReference type="EMBL" id="CCXQ01000072">
    <property type="protein sequence ID" value="CEG20740.1"/>
    <property type="molecule type" value="Genomic_DNA"/>
</dbReference>
<keyword evidence="1 3" id="KW-0489">Methyltransferase</keyword>
<dbReference type="GO" id="GO:0008168">
    <property type="term" value="F:methyltransferase activity"/>
    <property type="evidence" value="ECO:0007669"/>
    <property type="project" value="UniProtKB-KW"/>
</dbReference>
<dbReference type="InterPro" id="IPR004398">
    <property type="entry name" value="RNA_MeTrfase_RsmD"/>
</dbReference>
<dbReference type="PIRSF" id="PIRSF004553">
    <property type="entry name" value="CHP00095"/>
    <property type="match status" value="1"/>
</dbReference>
<name>A0A098EG32_ANAPH</name>
<dbReference type="GO" id="GO:0031167">
    <property type="term" value="P:rRNA methylation"/>
    <property type="evidence" value="ECO:0007669"/>
    <property type="project" value="InterPro"/>
</dbReference>
<evidence type="ECO:0000256" key="1">
    <source>
        <dbReference type="ARBA" id="ARBA00022603"/>
    </source>
</evidence>
<dbReference type="InterPro" id="IPR029063">
    <property type="entry name" value="SAM-dependent_MTases_sf"/>
</dbReference>
<dbReference type="Pfam" id="PF03602">
    <property type="entry name" value="Cons_hypoth95"/>
    <property type="match status" value="1"/>
</dbReference>
<keyword evidence="2 3" id="KW-0808">Transferase</keyword>
<dbReference type="Proteomes" id="UP000055047">
    <property type="component" value="Unassembled WGS sequence"/>
</dbReference>
<proteinExistence type="predicted"/>
<dbReference type="PANTHER" id="PTHR43542:SF1">
    <property type="entry name" value="METHYLTRANSFERASE"/>
    <property type="match status" value="1"/>
</dbReference>
<dbReference type="CDD" id="cd02440">
    <property type="entry name" value="AdoMet_MTases"/>
    <property type="match status" value="1"/>
</dbReference>
<accession>A0A098EG32</accession>
<dbReference type="NCBIfam" id="TIGR00095">
    <property type="entry name" value="16S rRNA (guanine(966)-N(2))-methyltransferase RsmD"/>
    <property type="match status" value="1"/>
</dbReference>
<gene>
    <name evidence="3" type="primary">GF1gp2</name>
    <name evidence="3" type="ORF">ANAPHAGO_00113</name>
</gene>